<dbReference type="Proteomes" id="UP000299102">
    <property type="component" value="Unassembled WGS sequence"/>
</dbReference>
<organism evidence="2 3">
    <name type="scientific">Eumeta variegata</name>
    <name type="common">Bagworm moth</name>
    <name type="synonym">Eumeta japonica</name>
    <dbReference type="NCBI Taxonomy" id="151549"/>
    <lineage>
        <taxon>Eukaryota</taxon>
        <taxon>Metazoa</taxon>
        <taxon>Ecdysozoa</taxon>
        <taxon>Arthropoda</taxon>
        <taxon>Hexapoda</taxon>
        <taxon>Insecta</taxon>
        <taxon>Pterygota</taxon>
        <taxon>Neoptera</taxon>
        <taxon>Endopterygota</taxon>
        <taxon>Lepidoptera</taxon>
        <taxon>Glossata</taxon>
        <taxon>Ditrysia</taxon>
        <taxon>Tineoidea</taxon>
        <taxon>Psychidae</taxon>
        <taxon>Oiketicinae</taxon>
        <taxon>Eumeta</taxon>
    </lineage>
</organism>
<dbReference type="EMBL" id="BGZK01001503">
    <property type="protein sequence ID" value="GBP81282.1"/>
    <property type="molecule type" value="Genomic_DNA"/>
</dbReference>
<evidence type="ECO:0000313" key="2">
    <source>
        <dbReference type="EMBL" id="GBP81282.1"/>
    </source>
</evidence>
<feature type="region of interest" description="Disordered" evidence="1">
    <location>
        <begin position="80"/>
        <end position="123"/>
    </location>
</feature>
<accession>A0A4C1Z232</accession>
<protein>
    <submittedName>
        <fullName evidence="2">Uncharacterized protein</fullName>
    </submittedName>
</protein>
<feature type="compositionally biased region" description="Basic and acidic residues" evidence="1">
    <location>
        <begin position="83"/>
        <end position="99"/>
    </location>
</feature>
<reference evidence="2 3" key="1">
    <citation type="journal article" date="2019" name="Commun. Biol.">
        <title>The bagworm genome reveals a unique fibroin gene that provides high tensile strength.</title>
        <authorList>
            <person name="Kono N."/>
            <person name="Nakamura H."/>
            <person name="Ohtoshi R."/>
            <person name="Tomita M."/>
            <person name="Numata K."/>
            <person name="Arakawa K."/>
        </authorList>
    </citation>
    <scope>NUCLEOTIDE SEQUENCE [LARGE SCALE GENOMIC DNA]</scope>
</reference>
<feature type="region of interest" description="Disordered" evidence="1">
    <location>
        <begin position="146"/>
        <end position="184"/>
    </location>
</feature>
<sequence length="336" mass="37003">MLRYQGFFGSCSNLALCSRLAAAEQPVSGRTCICRELEEFSVSSSATEERKKRRKSSVDVTTSKSGRSCLRYVTRRRFNSSNRRRENVHDLDRTEREPRGAPSASRRNYRILGKSGRRAPRRETARICGAAADNAAGFRVAVGSLNPAPATSSDDTHLSRTERPPRGLEALNESRPGSRPTISDNVDCAHSVPLSADFVRVFIESETAARGRPIIVEWRETQGIRRASLSFAVFAVNSDSVTAISSPPRKPALQIYPLVASENNFLAMWSEMMDSMDSVFSTTITFSCCSKTATDTPKRLQFIGGASACTYELPTRRRDHALHIVSVGAPHAIPND</sequence>
<gene>
    <name evidence="2" type="ORF">EVAR_54312_1</name>
</gene>
<feature type="compositionally biased region" description="Basic and acidic residues" evidence="1">
    <location>
        <begin position="154"/>
        <end position="166"/>
    </location>
</feature>
<comment type="caution">
    <text evidence="2">The sequence shown here is derived from an EMBL/GenBank/DDBJ whole genome shotgun (WGS) entry which is preliminary data.</text>
</comment>
<evidence type="ECO:0000256" key="1">
    <source>
        <dbReference type="SAM" id="MobiDB-lite"/>
    </source>
</evidence>
<name>A0A4C1Z232_EUMVA</name>
<proteinExistence type="predicted"/>
<keyword evidence="3" id="KW-1185">Reference proteome</keyword>
<dbReference type="AlphaFoldDB" id="A0A4C1Z232"/>
<evidence type="ECO:0000313" key="3">
    <source>
        <dbReference type="Proteomes" id="UP000299102"/>
    </source>
</evidence>